<protein>
    <recommendedName>
        <fullName evidence="4">Zinc knuckle CX2CX4HX4C domain-containing protein</fullName>
    </recommendedName>
</protein>
<evidence type="ECO:0000313" key="3">
    <source>
        <dbReference type="Proteomes" id="UP000824890"/>
    </source>
</evidence>
<keyword evidence="3" id="KW-1185">Reference proteome</keyword>
<sequence>DRVEFIDVEYERIRKKCFHCLRLSHEKQRCPLLQRSKNKGNEIAVGQGSVQKQAGASRQHHNNLAETLMPLLAPSVPPGFQPYSTVVAPEVVRLKATTQKTADEVVGRHGMEEKNAMALERGGFVMGSHTDMSGERDNRSRNSRQTNSSWVRRNQNKRRATGVVRERSSKDNEEGSLKRKATEEGEVTIQTCRKELSKWKKSVNVNSNEQIKKLRQTLEAESPKQYPDLQLLAATRMELEKIYKEEEAFWKQKCKNSWLQVGDKNTTVFHGWVETRRMKNRIQSLIDNSRIEHHDEERKAEIAVQYFQDLFHSGGSQNAEALLEGMQVRVSDRM</sequence>
<dbReference type="EMBL" id="JAGKQM010000015">
    <property type="protein sequence ID" value="KAH0879288.1"/>
    <property type="molecule type" value="Genomic_DNA"/>
</dbReference>
<comment type="caution">
    <text evidence="2">The sequence shown here is derived from an EMBL/GenBank/DDBJ whole genome shotgun (WGS) entry which is preliminary data.</text>
</comment>
<accession>A0ABQ7ZGC7</accession>
<organism evidence="2 3">
    <name type="scientific">Brassica napus</name>
    <name type="common">Rape</name>
    <dbReference type="NCBI Taxonomy" id="3708"/>
    <lineage>
        <taxon>Eukaryota</taxon>
        <taxon>Viridiplantae</taxon>
        <taxon>Streptophyta</taxon>
        <taxon>Embryophyta</taxon>
        <taxon>Tracheophyta</taxon>
        <taxon>Spermatophyta</taxon>
        <taxon>Magnoliopsida</taxon>
        <taxon>eudicotyledons</taxon>
        <taxon>Gunneridae</taxon>
        <taxon>Pentapetalae</taxon>
        <taxon>rosids</taxon>
        <taxon>malvids</taxon>
        <taxon>Brassicales</taxon>
        <taxon>Brassicaceae</taxon>
        <taxon>Brassiceae</taxon>
        <taxon>Brassica</taxon>
    </lineage>
</organism>
<feature type="non-terminal residue" evidence="2">
    <location>
        <position position="1"/>
    </location>
</feature>
<name>A0ABQ7ZGC7_BRANA</name>
<reference evidence="2 3" key="1">
    <citation type="submission" date="2021-05" db="EMBL/GenBank/DDBJ databases">
        <title>Genome Assembly of Synthetic Allotetraploid Brassica napus Reveals Homoeologous Exchanges between Subgenomes.</title>
        <authorList>
            <person name="Davis J.T."/>
        </authorList>
    </citation>
    <scope>NUCLEOTIDE SEQUENCE [LARGE SCALE GENOMIC DNA]</scope>
    <source>
        <strain evidence="3">cv. Da-Ae</strain>
        <tissue evidence="2">Seedling</tissue>
    </source>
</reference>
<evidence type="ECO:0000256" key="1">
    <source>
        <dbReference type="SAM" id="MobiDB-lite"/>
    </source>
</evidence>
<dbReference type="Proteomes" id="UP000824890">
    <property type="component" value="Unassembled WGS sequence"/>
</dbReference>
<gene>
    <name evidence="2" type="ORF">HID58_066682</name>
</gene>
<feature type="non-terminal residue" evidence="2">
    <location>
        <position position="334"/>
    </location>
</feature>
<proteinExistence type="predicted"/>
<feature type="compositionally biased region" description="Basic and acidic residues" evidence="1">
    <location>
        <begin position="164"/>
        <end position="183"/>
    </location>
</feature>
<feature type="region of interest" description="Disordered" evidence="1">
    <location>
        <begin position="126"/>
        <end position="184"/>
    </location>
</feature>
<evidence type="ECO:0000313" key="2">
    <source>
        <dbReference type="EMBL" id="KAH0879288.1"/>
    </source>
</evidence>
<evidence type="ECO:0008006" key="4">
    <source>
        <dbReference type="Google" id="ProtNLM"/>
    </source>
</evidence>